<sequence length="173" mass="18488">MATTGCREPIERTQDRMRTDSRLSRMLHVLLHMARSPQPMTSEQIASMLSTNAVVVRRTMAGLRSAGYVQSSRGHNGGWQIGCDLAQVTLLDVHRAVGGPHLFAIGADHPNPQCGVERVVNAAIADALAHAEALLLQRLGTVTLAALASEFDALCSARAPSGGNATGKRTRQR</sequence>
<dbReference type="InterPro" id="IPR036390">
    <property type="entry name" value="WH_DNA-bd_sf"/>
</dbReference>
<dbReference type="InterPro" id="IPR000944">
    <property type="entry name" value="Tscrpt_reg_Rrf2"/>
</dbReference>
<evidence type="ECO:0000313" key="1">
    <source>
        <dbReference type="EMBL" id="OQP73181.1"/>
    </source>
</evidence>
<reference evidence="1 2" key="2">
    <citation type="journal article" date="2017" name="Plant Pathol.">
        <title>Pathogenicity and virulence gene content of Xanthomonas strains infecting Araceae, formerly known as Xanthomonas axonopodis pv. dieffenbachiae.</title>
        <authorList>
            <person name="Constantin E.C."/>
            <person name="Haegeman A."/>
            <person name="Van Vaerenbergh J."/>
            <person name="Baeyen S."/>
            <person name="Van Malderghem C."/>
            <person name="Maes M."/>
            <person name="Cottyn B."/>
        </authorList>
    </citation>
    <scope>NUCLEOTIDE SEQUENCE [LARGE SCALE GENOMIC DNA]</scope>
    <source>
        <strain evidence="2">LMG9055</strain>
    </source>
</reference>
<dbReference type="EMBL" id="JPUO02000230">
    <property type="protein sequence ID" value="OQP73181.1"/>
    <property type="molecule type" value="Genomic_DNA"/>
</dbReference>
<dbReference type="PROSITE" id="PS51197">
    <property type="entry name" value="HTH_RRF2_2"/>
    <property type="match status" value="1"/>
</dbReference>
<gene>
    <name evidence="1" type="ORF">IA54_014240</name>
</gene>
<dbReference type="Gene3D" id="1.10.10.10">
    <property type="entry name" value="Winged helix-like DNA-binding domain superfamily/Winged helix DNA-binding domain"/>
    <property type="match status" value="1"/>
</dbReference>
<dbReference type="GO" id="GO:0005829">
    <property type="term" value="C:cytosol"/>
    <property type="evidence" value="ECO:0007669"/>
    <property type="project" value="TreeGrafter"/>
</dbReference>
<dbReference type="PANTHER" id="PTHR33221:SF15">
    <property type="entry name" value="HTH-TYPE TRANSCRIPTIONAL REGULATOR YWGB-RELATED"/>
    <property type="match status" value="1"/>
</dbReference>
<dbReference type="Pfam" id="PF02082">
    <property type="entry name" value="Rrf2"/>
    <property type="match status" value="1"/>
</dbReference>
<dbReference type="PANTHER" id="PTHR33221">
    <property type="entry name" value="WINGED HELIX-TURN-HELIX TRANSCRIPTIONAL REGULATOR, RRF2 FAMILY"/>
    <property type="match status" value="1"/>
</dbReference>
<evidence type="ECO:0000313" key="2">
    <source>
        <dbReference type="Proteomes" id="UP000050343"/>
    </source>
</evidence>
<dbReference type="Proteomes" id="UP000050343">
    <property type="component" value="Unassembled WGS sequence"/>
</dbReference>
<protein>
    <submittedName>
        <fullName evidence="1">BadM/Rrf2 family transcriptional regulator</fullName>
    </submittedName>
</protein>
<dbReference type="GO" id="GO:0003700">
    <property type="term" value="F:DNA-binding transcription factor activity"/>
    <property type="evidence" value="ECO:0007669"/>
    <property type="project" value="TreeGrafter"/>
</dbReference>
<dbReference type="FunFam" id="1.10.10.10:FF:000138">
    <property type="entry name" value="Rrf2 family transcriptional regulator"/>
    <property type="match status" value="1"/>
</dbReference>
<dbReference type="InterPro" id="IPR036388">
    <property type="entry name" value="WH-like_DNA-bd_sf"/>
</dbReference>
<reference evidence="1 2" key="1">
    <citation type="journal article" date="2016" name="Plant Pathol.">
        <title>Genetic characterization of strains named as Xanthomonas axonopodis pv. dieffenbachiae leads to a taxonomic revision of the X. axonopodis species complex.</title>
        <authorList>
            <person name="Constantin E.C."/>
            <person name="Cleenwerck I."/>
            <person name="Maes M."/>
            <person name="Baeyen S."/>
            <person name="Van Malderghem C."/>
            <person name="De Vos P."/>
            <person name="Cottyn B."/>
        </authorList>
    </citation>
    <scope>NUCLEOTIDE SEQUENCE [LARGE SCALE GENOMIC DNA]</scope>
    <source>
        <strain evidence="2">LMG9055</strain>
    </source>
</reference>
<accession>A0A1V9GR82</accession>
<organism evidence="1 2">
    <name type="scientific">Xanthomonas phaseoli pv. syngonii LMG 9055</name>
    <dbReference type="NCBI Taxonomy" id="1437878"/>
    <lineage>
        <taxon>Bacteria</taxon>
        <taxon>Pseudomonadati</taxon>
        <taxon>Pseudomonadota</taxon>
        <taxon>Gammaproteobacteria</taxon>
        <taxon>Lysobacterales</taxon>
        <taxon>Lysobacteraceae</taxon>
        <taxon>Xanthomonas</taxon>
    </lineage>
</organism>
<name>A0A1V9GR82_9XANT</name>
<proteinExistence type="predicted"/>
<dbReference type="AlphaFoldDB" id="A0A1V9GR82"/>
<comment type="caution">
    <text evidence="1">The sequence shown here is derived from an EMBL/GenBank/DDBJ whole genome shotgun (WGS) entry which is preliminary data.</text>
</comment>
<dbReference type="SUPFAM" id="SSF46785">
    <property type="entry name" value="Winged helix' DNA-binding domain"/>
    <property type="match status" value="1"/>
</dbReference>